<dbReference type="PANTHER" id="PTHR43884">
    <property type="entry name" value="ACYL-COA DEHYDROGENASE"/>
    <property type="match status" value="1"/>
</dbReference>
<dbReference type="GO" id="GO:0003995">
    <property type="term" value="F:acyl-CoA dehydrogenase activity"/>
    <property type="evidence" value="ECO:0007669"/>
    <property type="project" value="TreeGrafter"/>
</dbReference>
<reference evidence="2" key="1">
    <citation type="journal article" date="2023" name="Science">
        <title>Genome structures resolve the early diversification of teleost fishes.</title>
        <authorList>
            <person name="Parey E."/>
            <person name="Louis A."/>
            <person name="Montfort J."/>
            <person name="Bouchez O."/>
            <person name="Roques C."/>
            <person name="Iampietro C."/>
            <person name="Lluch J."/>
            <person name="Castinel A."/>
            <person name="Donnadieu C."/>
            <person name="Desvignes T."/>
            <person name="Floi Bucao C."/>
            <person name="Jouanno E."/>
            <person name="Wen M."/>
            <person name="Mejri S."/>
            <person name="Dirks R."/>
            <person name="Jansen H."/>
            <person name="Henkel C."/>
            <person name="Chen W.J."/>
            <person name="Zahm M."/>
            <person name="Cabau C."/>
            <person name="Klopp C."/>
            <person name="Thompson A.W."/>
            <person name="Robinson-Rechavi M."/>
            <person name="Braasch I."/>
            <person name="Lecointre G."/>
            <person name="Bobe J."/>
            <person name="Postlethwait J.H."/>
            <person name="Berthelot C."/>
            <person name="Roest Crollius H."/>
            <person name="Guiguen Y."/>
        </authorList>
    </citation>
    <scope>NUCLEOTIDE SEQUENCE</scope>
    <source>
        <strain evidence="2">NC1722</strain>
    </source>
</reference>
<keyword evidence="3" id="KW-1185">Reference proteome</keyword>
<dbReference type="InterPro" id="IPR009100">
    <property type="entry name" value="AcylCoA_DH/oxidase_NM_dom_sf"/>
</dbReference>
<protein>
    <recommendedName>
        <fullName evidence="1">Acyl-CoA dehydrogenase/oxidase N-terminal domain-containing protein</fullName>
    </recommendedName>
</protein>
<dbReference type="Proteomes" id="UP001221898">
    <property type="component" value="Unassembled WGS sequence"/>
</dbReference>
<proteinExistence type="predicted"/>
<organism evidence="2 3">
    <name type="scientific">Aldrovandia affinis</name>
    <dbReference type="NCBI Taxonomy" id="143900"/>
    <lineage>
        <taxon>Eukaryota</taxon>
        <taxon>Metazoa</taxon>
        <taxon>Chordata</taxon>
        <taxon>Craniata</taxon>
        <taxon>Vertebrata</taxon>
        <taxon>Euteleostomi</taxon>
        <taxon>Actinopterygii</taxon>
        <taxon>Neopterygii</taxon>
        <taxon>Teleostei</taxon>
        <taxon>Notacanthiformes</taxon>
        <taxon>Halosauridae</taxon>
        <taxon>Aldrovandia</taxon>
    </lineage>
</organism>
<gene>
    <name evidence="2" type="ORF">AAFF_G00190160</name>
</gene>
<feature type="domain" description="Acyl-CoA dehydrogenase/oxidase N-terminal" evidence="1">
    <location>
        <begin position="41"/>
        <end position="93"/>
    </location>
</feature>
<comment type="caution">
    <text evidence="2">The sequence shown here is derived from an EMBL/GenBank/DDBJ whole genome shotgun (WGS) entry which is preliminary data.</text>
</comment>
<dbReference type="InterPro" id="IPR037069">
    <property type="entry name" value="AcylCoA_DH/ox_N_sf"/>
</dbReference>
<dbReference type="Pfam" id="PF02771">
    <property type="entry name" value="Acyl-CoA_dh_N"/>
    <property type="match status" value="1"/>
</dbReference>
<name>A0AAD7RJK2_9TELE</name>
<dbReference type="SUPFAM" id="SSF56645">
    <property type="entry name" value="Acyl-CoA dehydrogenase NM domain-like"/>
    <property type="match status" value="1"/>
</dbReference>
<dbReference type="EMBL" id="JAINUG010000253">
    <property type="protein sequence ID" value="KAJ8385300.1"/>
    <property type="molecule type" value="Genomic_DNA"/>
</dbReference>
<dbReference type="InterPro" id="IPR013786">
    <property type="entry name" value="AcylCoA_DH/ox_N"/>
</dbReference>
<evidence type="ECO:0000313" key="2">
    <source>
        <dbReference type="EMBL" id="KAJ8385300.1"/>
    </source>
</evidence>
<dbReference type="GO" id="GO:0050660">
    <property type="term" value="F:flavin adenine dinucleotide binding"/>
    <property type="evidence" value="ECO:0007669"/>
    <property type="project" value="InterPro"/>
</dbReference>
<dbReference type="Gene3D" id="1.10.540.10">
    <property type="entry name" value="Acyl-CoA dehydrogenase/oxidase, N-terminal domain"/>
    <property type="match status" value="1"/>
</dbReference>
<dbReference type="AlphaFoldDB" id="A0AAD7RJK2"/>
<accession>A0AAD7RJK2</accession>
<evidence type="ECO:0000259" key="1">
    <source>
        <dbReference type="Pfam" id="PF02771"/>
    </source>
</evidence>
<dbReference type="PANTHER" id="PTHR43884:SF9">
    <property type="entry name" value="COMPLEX I ASSEMBLY FACTOR ACAD9, MITOCHONDRIAL"/>
    <property type="match status" value="1"/>
</dbReference>
<sequence>MSFNHNWTYTRKLAYAKDLFLGKVNKEEAFPYPEVSNEELEEINQFVSPVEKFFNEDVDSKRIDHEAKIPPETLNGLKELGLFGIQIPEEYGALLD</sequence>
<evidence type="ECO:0000313" key="3">
    <source>
        <dbReference type="Proteomes" id="UP001221898"/>
    </source>
</evidence>